<dbReference type="Proteomes" id="UP000218231">
    <property type="component" value="Unassembled WGS sequence"/>
</dbReference>
<evidence type="ECO:0000313" key="3">
    <source>
        <dbReference type="Proteomes" id="UP000218231"/>
    </source>
</evidence>
<protein>
    <submittedName>
        <fullName evidence="2">Uncharacterized protein</fullName>
    </submittedName>
</protein>
<organism evidence="2 3">
    <name type="scientific">Diploscapter pachys</name>
    <dbReference type="NCBI Taxonomy" id="2018661"/>
    <lineage>
        <taxon>Eukaryota</taxon>
        <taxon>Metazoa</taxon>
        <taxon>Ecdysozoa</taxon>
        <taxon>Nematoda</taxon>
        <taxon>Chromadorea</taxon>
        <taxon>Rhabditida</taxon>
        <taxon>Rhabditina</taxon>
        <taxon>Rhabditomorpha</taxon>
        <taxon>Rhabditoidea</taxon>
        <taxon>Rhabditidae</taxon>
        <taxon>Diploscapter</taxon>
    </lineage>
</organism>
<feature type="transmembrane region" description="Helical" evidence="1">
    <location>
        <begin position="27"/>
        <end position="50"/>
    </location>
</feature>
<keyword evidence="1" id="KW-0472">Membrane</keyword>
<keyword evidence="1" id="KW-1133">Transmembrane helix</keyword>
<keyword evidence="1" id="KW-0812">Transmembrane</keyword>
<gene>
    <name evidence="2" type="ORF">WR25_08173</name>
</gene>
<accession>A0A2A2KFF5</accession>
<comment type="caution">
    <text evidence="2">The sequence shown here is derived from an EMBL/GenBank/DDBJ whole genome shotgun (WGS) entry which is preliminary data.</text>
</comment>
<proteinExistence type="predicted"/>
<reference evidence="2 3" key="1">
    <citation type="journal article" date="2017" name="Curr. Biol.">
        <title>Genome architecture and evolution of a unichromosomal asexual nematode.</title>
        <authorList>
            <person name="Fradin H."/>
            <person name="Zegar C."/>
            <person name="Gutwein M."/>
            <person name="Lucas J."/>
            <person name="Kovtun M."/>
            <person name="Corcoran D."/>
            <person name="Baugh L.R."/>
            <person name="Kiontke K."/>
            <person name="Gunsalus K."/>
            <person name="Fitch D.H."/>
            <person name="Piano F."/>
        </authorList>
    </citation>
    <scope>NUCLEOTIDE SEQUENCE [LARGE SCALE GENOMIC DNA]</scope>
    <source>
        <strain evidence="2">PF1309</strain>
    </source>
</reference>
<dbReference type="AlphaFoldDB" id="A0A2A2KFF5"/>
<sequence>MISANKTVTDDDPFPGYNPHVPSLVDMVALAGAVFWAVFIAIFVISNFAAHPSEKIADEENFGEEIAQVRYFWTFENKPLMNQIVILLEIF</sequence>
<name>A0A2A2KFF5_9BILA</name>
<evidence type="ECO:0000256" key="1">
    <source>
        <dbReference type="SAM" id="Phobius"/>
    </source>
</evidence>
<evidence type="ECO:0000313" key="2">
    <source>
        <dbReference type="EMBL" id="PAV72569.1"/>
    </source>
</evidence>
<dbReference type="EMBL" id="LIAE01008760">
    <property type="protein sequence ID" value="PAV72569.1"/>
    <property type="molecule type" value="Genomic_DNA"/>
</dbReference>
<keyword evidence="3" id="KW-1185">Reference proteome</keyword>